<protein>
    <submittedName>
        <fullName evidence="2">Uncharacterized protein</fullName>
    </submittedName>
</protein>
<keyword evidence="3" id="KW-1185">Reference proteome</keyword>
<dbReference type="AlphaFoldDB" id="A0AAN6KJJ7"/>
<dbReference type="EMBL" id="JAUJLE010000094">
    <property type="protein sequence ID" value="KAK0984960.1"/>
    <property type="molecule type" value="Genomic_DNA"/>
</dbReference>
<comment type="caution">
    <text evidence="2">The sequence shown here is derived from an EMBL/GenBank/DDBJ whole genome shotgun (WGS) entry which is preliminary data.</text>
</comment>
<sequence length="153" mass="16752">MERVIPGTSGSRGAHASNKDHPVGLCTILTHHRRAKPWTPRCDAGPNGPCPHPSGIASATSVETQAPELREFAEQTGPSCENEALKTPPQPSAMTQDDISPEYSDKRFDHRAVAERFRRRKWRAEAGRNEASRNATLVANARLIGGSYVESLR</sequence>
<dbReference type="Proteomes" id="UP001175353">
    <property type="component" value="Unassembled WGS sequence"/>
</dbReference>
<evidence type="ECO:0000256" key="1">
    <source>
        <dbReference type="SAM" id="MobiDB-lite"/>
    </source>
</evidence>
<reference evidence="2" key="1">
    <citation type="submission" date="2023-06" db="EMBL/GenBank/DDBJ databases">
        <title>Black Yeasts Isolated from many extreme environments.</title>
        <authorList>
            <person name="Coleine C."/>
            <person name="Stajich J.E."/>
            <person name="Selbmann L."/>
        </authorList>
    </citation>
    <scope>NUCLEOTIDE SEQUENCE</scope>
    <source>
        <strain evidence="2">CCFEE 5200</strain>
    </source>
</reference>
<organism evidence="2 3">
    <name type="scientific">Friedmanniomyces endolithicus</name>
    <dbReference type="NCBI Taxonomy" id="329885"/>
    <lineage>
        <taxon>Eukaryota</taxon>
        <taxon>Fungi</taxon>
        <taxon>Dikarya</taxon>
        <taxon>Ascomycota</taxon>
        <taxon>Pezizomycotina</taxon>
        <taxon>Dothideomycetes</taxon>
        <taxon>Dothideomycetidae</taxon>
        <taxon>Mycosphaerellales</taxon>
        <taxon>Teratosphaeriaceae</taxon>
        <taxon>Friedmanniomyces</taxon>
    </lineage>
</organism>
<feature type="region of interest" description="Disordered" evidence="1">
    <location>
        <begin position="73"/>
        <end position="109"/>
    </location>
</feature>
<feature type="region of interest" description="Disordered" evidence="1">
    <location>
        <begin position="1"/>
        <end position="21"/>
    </location>
</feature>
<gene>
    <name evidence="2" type="ORF">LTR91_010683</name>
</gene>
<evidence type="ECO:0000313" key="2">
    <source>
        <dbReference type="EMBL" id="KAK0984960.1"/>
    </source>
</evidence>
<proteinExistence type="predicted"/>
<name>A0AAN6KJJ7_9PEZI</name>
<evidence type="ECO:0000313" key="3">
    <source>
        <dbReference type="Proteomes" id="UP001175353"/>
    </source>
</evidence>
<accession>A0AAN6KJJ7</accession>